<dbReference type="InterPro" id="IPR051013">
    <property type="entry name" value="MBL_superfamily_lactonases"/>
</dbReference>
<evidence type="ECO:0000256" key="3">
    <source>
        <dbReference type="ARBA" id="ARBA00022723"/>
    </source>
</evidence>
<dbReference type="InterPro" id="IPR036866">
    <property type="entry name" value="RibonucZ/Hydroxyglut_hydro"/>
</dbReference>
<dbReference type="EMBL" id="MWBQ01000015">
    <property type="protein sequence ID" value="OQA61603.1"/>
    <property type="molecule type" value="Genomic_DNA"/>
</dbReference>
<proteinExistence type="inferred from homology"/>
<dbReference type="GO" id="GO:0046872">
    <property type="term" value="F:metal ion binding"/>
    <property type="evidence" value="ECO:0007669"/>
    <property type="project" value="UniProtKB-KW"/>
</dbReference>
<comment type="caution">
    <text evidence="7">The sequence shown here is derived from an EMBL/GenBank/DDBJ whole genome shotgun (WGS) entry which is preliminary data.</text>
</comment>
<name>A0A1V5T505_9BACT</name>
<dbReference type="Pfam" id="PF00753">
    <property type="entry name" value="Lactamase_B"/>
    <property type="match status" value="1"/>
</dbReference>
<protein>
    <submittedName>
        <fullName evidence="7">N-acyl homoserine lactonase</fullName>
        <ecNumber evidence="7">3.1.1.81</ecNumber>
    </submittedName>
</protein>
<keyword evidence="4 7" id="KW-0378">Hydrolase</keyword>
<dbReference type="AlphaFoldDB" id="A0A1V5T505"/>
<comment type="cofactor">
    <cofactor evidence="1">
        <name>Zn(2+)</name>
        <dbReference type="ChEBI" id="CHEBI:29105"/>
    </cofactor>
</comment>
<dbReference type="SMART" id="SM00849">
    <property type="entry name" value="Lactamase_B"/>
    <property type="match status" value="1"/>
</dbReference>
<evidence type="ECO:0000256" key="1">
    <source>
        <dbReference type="ARBA" id="ARBA00001947"/>
    </source>
</evidence>
<gene>
    <name evidence="7" type="ORF">BWY41_00057</name>
</gene>
<evidence type="ECO:0000256" key="4">
    <source>
        <dbReference type="ARBA" id="ARBA00022801"/>
    </source>
</evidence>
<evidence type="ECO:0000256" key="5">
    <source>
        <dbReference type="ARBA" id="ARBA00022833"/>
    </source>
</evidence>
<accession>A0A1V5T505</accession>
<evidence type="ECO:0000313" key="7">
    <source>
        <dbReference type="EMBL" id="OQA61603.1"/>
    </source>
</evidence>
<dbReference type="Proteomes" id="UP000485569">
    <property type="component" value="Unassembled WGS sequence"/>
</dbReference>
<dbReference type="CDD" id="cd07729">
    <property type="entry name" value="AHL_lactonase_MBL-fold"/>
    <property type="match status" value="1"/>
</dbReference>
<reference evidence="7" key="1">
    <citation type="submission" date="2017-02" db="EMBL/GenBank/DDBJ databases">
        <title>Delving into the versatile metabolic prowess of the omnipresent phylum Bacteroidetes.</title>
        <authorList>
            <person name="Nobu M.K."/>
            <person name="Mei R."/>
            <person name="Narihiro T."/>
            <person name="Kuroda K."/>
            <person name="Liu W.-T."/>
        </authorList>
    </citation>
    <scope>NUCLEOTIDE SEQUENCE</scope>
    <source>
        <strain evidence="7">ADurb.Bin276</strain>
    </source>
</reference>
<sequence>MSLRIHGFNTVHMDIVGLEVMLLHSGINAKIPRENLLPPTYREKVVLPNGMSGEGCSNPAPIWYIEGAKSRILVEAGISEENVKECNTAFSKYNDPQFYIKKPEHDINKFLARFNVTPEDIDIVILTHLHLDHFANASAYKNATFIVQDEEIPLALTPPAYGTFDFYYPEFSHHVLSIIDKIEAINGDMVIEPGIEIWKLGGHTPGLMAVAIETKDGLAVLTSDSCLTYKNFEYKWPMGCFFNLKDVLEGYKRIEKYADIVIPQHDYSFWEKYPNGIVG</sequence>
<dbReference type="PANTHER" id="PTHR42978">
    <property type="entry name" value="QUORUM-QUENCHING LACTONASE YTNP-RELATED-RELATED"/>
    <property type="match status" value="1"/>
</dbReference>
<evidence type="ECO:0000256" key="2">
    <source>
        <dbReference type="ARBA" id="ARBA00007749"/>
    </source>
</evidence>
<keyword evidence="5" id="KW-0862">Zinc</keyword>
<dbReference type="SUPFAM" id="SSF56281">
    <property type="entry name" value="Metallo-hydrolase/oxidoreductase"/>
    <property type="match status" value="1"/>
</dbReference>
<dbReference type="GO" id="GO:0102007">
    <property type="term" value="F:acyl-L-homoserine-lactone lactonohydrolase activity"/>
    <property type="evidence" value="ECO:0007669"/>
    <property type="project" value="UniProtKB-EC"/>
</dbReference>
<dbReference type="PANTHER" id="PTHR42978:SF7">
    <property type="entry name" value="METALLO-HYDROLASE RV2300C-RELATED"/>
    <property type="match status" value="1"/>
</dbReference>
<dbReference type="Gene3D" id="3.60.15.10">
    <property type="entry name" value="Ribonuclease Z/Hydroxyacylglutathione hydrolase-like"/>
    <property type="match status" value="1"/>
</dbReference>
<evidence type="ECO:0000259" key="6">
    <source>
        <dbReference type="SMART" id="SM00849"/>
    </source>
</evidence>
<feature type="domain" description="Metallo-beta-lactamase" evidence="6">
    <location>
        <begin position="59"/>
        <end position="265"/>
    </location>
</feature>
<keyword evidence="3" id="KW-0479">Metal-binding</keyword>
<comment type="similarity">
    <text evidence="2">Belongs to the metallo-beta-lactamase superfamily.</text>
</comment>
<organism evidence="7">
    <name type="scientific">Candidatus Atribacter allofermentans</name>
    <dbReference type="NCBI Taxonomy" id="1852833"/>
    <lineage>
        <taxon>Bacteria</taxon>
        <taxon>Pseudomonadati</taxon>
        <taxon>Atribacterota</taxon>
        <taxon>Atribacteria</taxon>
        <taxon>Atribacterales</taxon>
        <taxon>Atribacteraceae</taxon>
        <taxon>Atribacter</taxon>
    </lineage>
</organism>
<dbReference type="EC" id="3.1.1.81" evidence="7"/>
<dbReference type="InterPro" id="IPR001279">
    <property type="entry name" value="Metallo-B-lactamas"/>
</dbReference>